<dbReference type="SUPFAM" id="SSF52540">
    <property type="entry name" value="P-loop containing nucleoside triphosphate hydrolases"/>
    <property type="match status" value="1"/>
</dbReference>
<proteinExistence type="inferred from homology"/>
<evidence type="ECO:0000313" key="6">
    <source>
        <dbReference type="Proteomes" id="UP000019269"/>
    </source>
</evidence>
<dbReference type="InterPro" id="IPR005662">
    <property type="entry name" value="GTPase_Era-like"/>
</dbReference>
<feature type="region of interest" description="G3" evidence="3">
    <location>
        <begin position="57"/>
        <end position="60"/>
    </location>
</feature>
<sequence>MKSGFVSIIGRPSTGKSTILNSICGQQISIISSTPQTTRNKIKGIFTDKRGQIIFIDTPGFHLSKKKFNIALMNNVYSAITETELILYVIDIQDEPGIEENEILTIISKSKINFLVVINKIDIQKTKEKEIMLFLEKKGIKKDSIIKISAEQKNQY</sequence>
<dbReference type="Proteomes" id="UP000019269">
    <property type="component" value="Chromosome"/>
</dbReference>
<reference evidence="5" key="1">
    <citation type="submission" date="2013-02" db="EMBL/GenBank/DDBJ databases">
        <title>Comparative genomics of Borrelia species.</title>
        <authorList>
            <person name="Schwan T.G."/>
            <person name="Raffel S.J."/>
            <person name="Porcella S.F."/>
        </authorList>
    </citation>
    <scope>NUCLEOTIDE SEQUENCE [LARGE SCALE GENOMIC DNA]</scope>
    <source>
        <strain evidence="5">YOR</strain>
    </source>
</reference>
<dbReference type="InterPro" id="IPR027417">
    <property type="entry name" value="P-loop_NTPase"/>
</dbReference>
<dbReference type="Gene3D" id="3.40.50.300">
    <property type="entry name" value="P-loop containing nucleotide triphosphate hydrolases"/>
    <property type="match status" value="1"/>
</dbReference>
<keyword evidence="3" id="KW-0342">GTP-binding</keyword>
<keyword evidence="6" id="KW-1185">Reference proteome</keyword>
<evidence type="ECO:0000259" key="4">
    <source>
        <dbReference type="PROSITE" id="PS51713"/>
    </source>
</evidence>
<feature type="domain" description="Era-type G" evidence="4">
    <location>
        <begin position="2"/>
        <end position="156"/>
    </location>
</feature>
<accession>A0ABN4C4L3</accession>
<organism evidence="5 6">
    <name type="scientific">Borrelia nietonii YOR</name>
    <dbReference type="NCBI Taxonomy" id="1293576"/>
    <lineage>
        <taxon>Bacteria</taxon>
        <taxon>Pseudomonadati</taxon>
        <taxon>Spirochaetota</taxon>
        <taxon>Spirochaetia</taxon>
        <taxon>Spirochaetales</taxon>
        <taxon>Borreliaceae</taxon>
        <taxon>Borrelia</taxon>
        <taxon>Borrelia nietonii</taxon>
    </lineage>
</organism>
<dbReference type="PRINTS" id="PR00326">
    <property type="entry name" value="GTP1OBG"/>
</dbReference>
<comment type="similarity">
    <text evidence="1 3">Belongs to the TRAFAC class TrmE-Era-EngA-EngB-Septin-like GTPase superfamily. Era GTPase family.</text>
</comment>
<dbReference type="PANTHER" id="PTHR42698:SF1">
    <property type="entry name" value="GTPASE ERA, MITOCHONDRIAL"/>
    <property type="match status" value="1"/>
</dbReference>
<evidence type="ECO:0000256" key="3">
    <source>
        <dbReference type="PROSITE-ProRule" id="PRU01050"/>
    </source>
</evidence>
<dbReference type="InterPro" id="IPR005225">
    <property type="entry name" value="Small_GTP-bd"/>
</dbReference>
<name>A0ABN4C4L3_9SPIR</name>
<evidence type="ECO:0000313" key="5">
    <source>
        <dbReference type="EMBL" id="AHH03656.1"/>
    </source>
</evidence>
<dbReference type="NCBIfam" id="TIGR00436">
    <property type="entry name" value="era"/>
    <property type="match status" value="1"/>
</dbReference>
<dbReference type="CDD" id="cd04163">
    <property type="entry name" value="Era"/>
    <property type="match status" value="1"/>
</dbReference>
<feature type="region of interest" description="G5" evidence="3">
    <location>
        <begin position="148"/>
        <end position="150"/>
    </location>
</feature>
<feature type="region of interest" description="G1" evidence="3">
    <location>
        <begin position="10"/>
        <end position="17"/>
    </location>
</feature>
<dbReference type="SMART" id="SM00382">
    <property type="entry name" value="AAA"/>
    <property type="match status" value="1"/>
</dbReference>
<feature type="region of interest" description="G4" evidence="3">
    <location>
        <begin position="119"/>
        <end position="122"/>
    </location>
</feature>
<keyword evidence="3" id="KW-0547">Nucleotide-binding</keyword>
<feature type="region of interest" description="G2" evidence="3">
    <location>
        <begin position="36"/>
        <end position="40"/>
    </location>
</feature>
<evidence type="ECO:0000256" key="1">
    <source>
        <dbReference type="ARBA" id="ARBA00007921"/>
    </source>
</evidence>
<dbReference type="EMBL" id="CP004146">
    <property type="protein sequence ID" value="AHH03656.1"/>
    <property type="molecule type" value="Genomic_DNA"/>
</dbReference>
<evidence type="ECO:0000256" key="2">
    <source>
        <dbReference type="ARBA" id="ARBA00020484"/>
    </source>
</evidence>
<dbReference type="InterPro" id="IPR006073">
    <property type="entry name" value="GTP-bd"/>
</dbReference>
<dbReference type="PANTHER" id="PTHR42698">
    <property type="entry name" value="GTPASE ERA"/>
    <property type="match status" value="1"/>
</dbReference>
<dbReference type="Pfam" id="PF01926">
    <property type="entry name" value="MMR_HSR1"/>
    <property type="match status" value="1"/>
</dbReference>
<dbReference type="InterPro" id="IPR030388">
    <property type="entry name" value="G_ERA_dom"/>
</dbReference>
<gene>
    <name evidence="5" type="ORF">BHY_0705</name>
</gene>
<dbReference type="PROSITE" id="PS51713">
    <property type="entry name" value="G_ERA"/>
    <property type="match status" value="1"/>
</dbReference>
<protein>
    <recommendedName>
        <fullName evidence="2">GTPase Era</fullName>
    </recommendedName>
</protein>
<dbReference type="NCBIfam" id="TIGR00231">
    <property type="entry name" value="small_GTP"/>
    <property type="match status" value="1"/>
</dbReference>
<dbReference type="InterPro" id="IPR003593">
    <property type="entry name" value="AAA+_ATPase"/>
</dbReference>